<keyword evidence="4" id="KW-1185">Reference proteome</keyword>
<evidence type="ECO:0000256" key="2">
    <source>
        <dbReference type="SAM" id="Phobius"/>
    </source>
</evidence>
<name>A0A5N5RFB9_9BIFI</name>
<feature type="region of interest" description="Disordered" evidence="1">
    <location>
        <begin position="1"/>
        <end position="33"/>
    </location>
</feature>
<dbReference type="EMBL" id="RQSP01000032">
    <property type="protein sequence ID" value="KAB5605974.1"/>
    <property type="molecule type" value="Genomic_DNA"/>
</dbReference>
<protein>
    <recommendedName>
        <fullName evidence="5">Cell division protein FtsL</fullName>
    </recommendedName>
</protein>
<feature type="transmembrane region" description="Helical" evidence="2">
    <location>
        <begin position="65"/>
        <end position="85"/>
    </location>
</feature>
<dbReference type="OrthoDB" id="3240362at2"/>
<feature type="compositionally biased region" description="Polar residues" evidence="1">
    <location>
        <begin position="1"/>
        <end position="11"/>
    </location>
</feature>
<proteinExistence type="predicted"/>
<comment type="caution">
    <text evidence="3">The sequence shown here is derived from an EMBL/GenBank/DDBJ whole genome shotgun (WGS) entry which is preliminary data.</text>
</comment>
<accession>A0A5N5RFB9</accession>
<organism evidence="3 4">
    <name type="scientific">Bifidobacterium jacchi</name>
    <dbReference type="NCBI Taxonomy" id="2490545"/>
    <lineage>
        <taxon>Bacteria</taxon>
        <taxon>Bacillati</taxon>
        <taxon>Actinomycetota</taxon>
        <taxon>Actinomycetes</taxon>
        <taxon>Bifidobacteriales</taxon>
        <taxon>Bifidobacteriaceae</taxon>
        <taxon>Bifidobacterium</taxon>
    </lineage>
</organism>
<evidence type="ECO:0000256" key="1">
    <source>
        <dbReference type="SAM" id="MobiDB-lite"/>
    </source>
</evidence>
<evidence type="ECO:0000313" key="3">
    <source>
        <dbReference type="EMBL" id="KAB5605974.1"/>
    </source>
</evidence>
<keyword evidence="2" id="KW-0472">Membrane</keyword>
<evidence type="ECO:0008006" key="5">
    <source>
        <dbReference type="Google" id="ProtNLM"/>
    </source>
</evidence>
<sequence>MQARSVRSNAVPSDGRPSAGETRPALSTPEPRPQLHLVVGGRARSEEPSGIARLVTWTRARRLPVVHIVIAALFLVSSLLGALMLRTQMVQNSFEASTVQESIGRLTQDVEEDQSKLDALMMSLPDKAQKMGMVPQSGSISIDLNGYTPTYDKPKTQPTR</sequence>
<dbReference type="AlphaFoldDB" id="A0A5N5RFB9"/>
<gene>
    <name evidence="3" type="ORF">EHS19_08275</name>
</gene>
<evidence type="ECO:0000313" key="4">
    <source>
        <dbReference type="Proteomes" id="UP000326336"/>
    </source>
</evidence>
<keyword evidence="2" id="KW-1133">Transmembrane helix</keyword>
<reference evidence="3 4" key="1">
    <citation type="journal article" date="2019" name="Int. J. Syst. Evol. Microbiol.">
        <title>Bifidobacterium jacchi sp. nov., isolated from the faeces of a baby common marmoset (Callithrix jacchus).</title>
        <authorList>
            <person name="Modesto M."/>
            <person name="Watanabe K."/>
            <person name="Arita M."/>
            <person name="Satti M."/>
            <person name="Oki K."/>
            <person name="Sciavilla P."/>
            <person name="Patavino C."/>
            <person name="Camma C."/>
            <person name="Michelini S."/>
            <person name="Sgorbati B."/>
            <person name="Mattarelli P."/>
        </authorList>
    </citation>
    <scope>NUCLEOTIDE SEQUENCE [LARGE SCALE GENOMIC DNA]</scope>
    <source>
        <strain evidence="3 4">MRM 9.3</strain>
    </source>
</reference>
<keyword evidence="2" id="KW-0812">Transmembrane</keyword>
<dbReference type="Proteomes" id="UP000326336">
    <property type="component" value="Unassembled WGS sequence"/>
</dbReference>